<dbReference type="GO" id="GO:0005737">
    <property type="term" value="C:cytoplasm"/>
    <property type="evidence" value="ECO:0007669"/>
    <property type="project" value="UniProtKB-ARBA"/>
</dbReference>
<dbReference type="InterPro" id="IPR002999">
    <property type="entry name" value="Tudor"/>
</dbReference>
<dbReference type="InterPro" id="IPR002893">
    <property type="entry name" value="Znf_MYND"/>
</dbReference>
<dbReference type="InterPro" id="IPR035437">
    <property type="entry name" value="SNase_OB-fold_sf"/>
</dbReference>
<keyword evidence="1" id="KW-0479">Metal-binding</keyword>
<evidence type="ECO:0000256" key="4">
    <source>
        <dbReference type="PROSITE-ProRule" id="PRU00134"/>
    </source>
</evidence>
<dbReference type="OrthoDB" id="5282002at2759"/>
<feature type="domain" description="MYND-type" evidence="5">
    <location>
        <begin position="92"/>
        <end position="133"/>
    </location>
</feature>
<dbReference type="PROSITE" id="PS50865">
    <property type="entry name" value="ZF_MYND_2"/>
    <property type="match status" value="1"/>
</dbReference>
<keyword evidence="2 4" id="KW-0863">Zinc-finger</keyword>
<evidence type="ECO:0000256" key="2">
    <source>
        <dbReference type="ARBA" id="ARBA00022771"/>
    </source>
</evidence>
<dbReference type="SUPFAM" id="SSF144232">
    <property type="entry name" value="HIT/MYND zinc finger-like"/>
    <property type="match status" value="1"/>
</dbReference>
<reference evidence="6" key="1">
    <citation type="submission" date="2022-01" db="EMBL/GenBank/DDBJ databases">
        <authorList>
            <person name="King R."/>
        </authorList>
    </citation>
    <scope>NUCLEOTIDE SEQUENCE</scope>
</reference>
<dbReference type="EMBL" id="OU895877">
    <property type="protein sequence ID" value="CAG9799263.1"/>
    <property type="molecule type" value="Genomic_DNA"/>
</dbReference>
<reference evidence="6" key="2">
    <citation type="submission" date="2022-10" db="EMBL/GenBank/DDBJ databases">
        <authorList>
            <consortium name="ENA_rothamsted_submissions"/>
            <consortium name="culmorum"/>
            <person name="King R."/>
        </authorList>
    </citation>
    <scope>NUCLEOTIDE SEQUENCE</scope>
</reference>
<dbReference type="Gene3D" id="2.30.30.140">
    <property type="match status" value="2"/>
</dbReference>
<keyword evidence="7" id="KW-1185">Reference proteome</keyword>
<organism evidence="6 7">
    <name type="scientific">Chironomus riparius</name>
    <dbReference type="NCBI Taxonomy" id="315576"/>
    <lineage>
        <taxon>Eukaryota</taxon>
        <taxon>Metazoa</taxon>
        <taxon>Ecdysozoa</taxon>
        <taxon>Arthropoda</taxon>
        <taxon>Hexapoda</taxon>
        <taxon>Insecta</taxon>
        <taxon>Pterygota</taxon>
        <taxon>Neoptera</taxon>
        <taxon>Endopterygota</taxon>
        <taxon>Diptera</taxon>
        <taxon>Nematocera</taxon>
        <taxon>Chironomoidea</taxon>
        <taxon>Chironomidae</taxon>
        <taxon>Chironominae</taxon>
        <taxon>Chironomus</taxon>
    </lineage>
</organism>
<dbReference type="AlphaFoldDB" id="A0A9N9WKP8"/>
<gene>
    <name evidence="6" type="ORF">CHIRRI_LOCUS2232</name>
</gene>
<evidence type="ECO:0000256" key="3">
    <source>
        <dbReference type="ARBA" id="ARBA00022833"/>
    </source>
</evidence>
<evidence type="ECO:0000256" key="1">
    <source>
        <dbReference type="ARBA" id="ARBA00022723"/>
    </source>
</evidence>
<protein>
    <recommendedName>
        <fullName evidence="5">MYND-type domain-containing protein</fullName>
    </recommendedName>
</protein>
<dbReference type="SUPFAM" id="SSF63748">
    <property type="entry name" value="Tudor/PWWP/MBT"/>
    <property type="match status" value="2"/>
</dbReference>
<evidence type="ECO:0000313" key="7">
    <source>
        <dbReference type="Proteomes" id="UP001153620"/>
    </source>
</evidence>
<dbReference type="GO" id="GO:0008270">
    <property type="term" value="F:zinc ion binding"/>
    <property type="evidence" value="ECO:0007669"/>
    <property type="project" value="UniProtKB-KW"/>
</dbReference>
<keyword evidence="3" id="KW-0862">Zinc</keyword>
<evidence type="ECO:0000313" key="6">
    <source>
        <dbReference type="EMBL" id="CAG9799263.1"/>
    </source>
</evidence>
<accession>A0A9N9WKP8</accession>
<dbReference type="Gene3D" id="6.10.140.2220">
    <property type="match status" value="1"/>
</dbReference>
<proteinExistence type="predicted"/>
<evidence type="ECO:0000259" key="5">
    <source>
        <dbReference type="PROSITE" id="PS50865"/>
    </source>
</evidence>
<name>A0A9N9WKP8_9DIPT</name>
<sequence>MNRLVLKNVPISMTKAQITSIFFPELEHIEINFPKRNNNNYDITRNVLIRLNSKNEAILCSRFINRLEFQNVEASIAEVDTNKSNNKNVQRCAFCGDMNAEFMCNDCSTLFFSTFYCCKDHQERDWSRHKIECKSLPALRRVDDLTEIISNTNHTNEKNDYNLTENESQSIKKGKYKIQTMDIKPNCKVVITFVTDTRLFYIRSLCLESNDLMNTIRHYSKSAPVILKKPSIDEYVLVNNHRAKVLDLFETDQNVNARVILADFGNEVETKWQDMKHLNYKIRGKPSYTQKVILNDVSNEKYDRNVDNYLQKLSLDQEVLEVVEIFGNQINGLKVVLKHSQTGHIINEVIKTMLNNDQDEKYFYDVNKLSKLATSSSIKIFITDSSQLENQKLLSCIPYEKLSDYLLMLDELKKYCKRISNEPYSTPALNEVCIVKYKEQWHRASCSDSNSQSEFIKFILIDLMINVKIIRNNVRKIPQLFSKHFYTSLCYVNEENVAKIKQIIEKDKFIHACIRYDSKTKCHILNNLL</sequence>
<dbReference type="Proteomes" id="UP001153620">
    <property type="component" value="Chromosome 1"/>
</dbReference>
<dbReference type="Pfam" id="PF01753">
    <property type="entry name" value="zf-MYND"/>
    <property type="match status" value="1"/>
</dbReference>
<dbReference type="Gene3D" id="2.40.50.90">
    <property type="match status" value="1"/>
</dbReference>
<dbReference type="Pfam" id="PF00567">
    <property type="entry name" value="TUDOR"/>
    <property type="match status" value="2"/>
</dbReference>